<dbReference type="EMBL" id="MQUC01000003">
    <property type="protein sequence ID" value="PRP67237.1"/>
    <property type="molecule type" value="Genomic_DNA"/>
</dbReference>
<keyword evidence="3" id="KW-1185">Reference proteome</keyword>
<dbReference type="InterPro" id="IPR050834">
    <property type="entry name" value="Glycosyltransf_2"/>
</dbReference>
<dbReference type="Proteomes" id="UP000239532">
    <property type="component" value="Unassembled WGS sequence"/>
</dbReference>
<feature type="domain" description="Glycosyltransferase 2-like" evidence="1">
    <location>
        <begin position="5"/>
        <end position="133"/>
    </location>
</feature>
<comment type="caution">
    <text evidence="2">The sequence shown here is derived from an EMBL/GenBank/DDBJ whole genome shotgun (WGS) entry which is preliminary data.</text>
</comment>
<dbReference type="OrthoDB" id="6307329at2"/>
<dbReference type="Pfam" id="PF00535">
    <property type="entry name" value="Glycos_transf_2"/>
    <property type="match status" value="1"/>
</dbReference>
<accession>A0A2S9WUT2</accession>
<dbReference type="SUPFAM" id="SSF53448">
    <property type="entry name" value="Nucleotide-diphospho-sugar transferases"/>
    <property type="match status" value="1"/>
</dbReference>
<dbReference type="CDD" id="cd00761">
    <property type="entry name" value="Glyco_tranf_GTA_type"/>
    <property type="match status" value="1"/>
</dbReference>
<dbReference type="RefSeq" id="WP_105982999.1">
    <property type="nucleotide sequence ID" value="NZ_MQUC01000003.1"/>
</dbReference>
<evidence type="ECO:0000259" key="1">
    <source>
        <dbReference type="Pfam" id="PF00535"/>
    </source>
</evidence>
<dbReference type="InterPro" id="IPR001173">
    <property type="entry name" value="Glyco_trans_2-like"/>
</dbReference>
<dbReference type="Gene3D" id="3.90.550.10">
    <property type="entry name" value="Spore Coat Polysaccharide Biosynthesis Protein SpsA, Chain A"/>
    <property type="match status" value="1"/>
</dbReference>
<name>A0A2S9WUT2_9FLAO</name>
<organism evidence="2 3">
    <name type="scientific">Nonlabens agnitus</name>
    <dbReference type="NCBI Taxonomy" id="870484"/>
    <lineage>
        <taxon>Bacteria</taxon>
        <taxon>Pseudomonadati</taxon>
        <taxon>Bacteroidota</taxon>
        <taxon>Flavobacteriia</taxon>
        <taxon>Flavobacteriales</taxon>
        <taxon>Flavobacteriaceae</taxon>
        <taxon>Nonlabens</taxon>
    </lineage>
</organism>
<gene>
    <name evidence="2" type="ORF">BST86_09050</name>
</gene>
<protein>
    <recommendedName>
        <fullName evidence="1">Glycosyltransferase 2-like domain-containing protein</fullName>
    </recommendedName>
</protein>
<proteinExistence type="predicted"/>
<evidence type="ECO:0000313" key="2">
    <source>
        <dbReference type="EMBL" id="PRP67237.1"/>
    </source>
</evidence>
<dbReference type="AlphaFoldDB" id="A0A2S9WUT2"/>
<evidence type="ECO:0000313" key="3">
    <source>
        <dbReference type="Proteomes" id="UP000239532"/>
    </source>
</evidence>
<sequence length="311" mass="35222">MNILIVIPLYNKADTIKRAVESALGQTVACDILVVDDGSTDASLANLSEIKNDRITVIQQSNHGVSHARNIGIKNAKKNEYDFVAFLDADDYWMPDHLTEISSCMAAFPSAQIIANNYKLKFSPKKFSKTKFSNWNADEPKILDSFFDYNGLNSILSSSSFAMSVQNEDPLFYEENLTHTEDTDFMIRAGLEKKIVFNPTTTVIIDKTGKNRSGNVPLKQRTITDYDQYEEKYPEVPGLKKFLDINRFSVAIGYRLQNDIKNAALYQHKIDTNNLTGKQQNLLTMSSRQLKALKRTQRILGNLGFRLRTGR</sequence>
<dbReference type="InterPro" id="IPR029044">
    <property type="entry name" value="Nucleotide-diphossugar_trans"/>
</dbReference>
<dbReference type="PANTHER" id="PTHR43685:SF2">
    <property type="entry name" value="GLYCOSYLTRANSFERASE 2-LIKE DOMAIN-CONTAINING PROTEIN"/>
    <property type="match status" value="1"/>
</dbReference>
<reference evidence="2 3" key="1">
    <citation type="submission" date="2016-11" db="EMBL/GenBank/DDBJ databases">
        <title>Trade-off between light-utilization and light-protection in marine flavobacteria.</title>
        <authorList>
            <person name="Kumagai Y."/>
        </authorList>
    </citation>
    <scope>NUCLEOTIDE SEQUENCE [LARGE SCALE GENOMIC DNA]</scope>
    <source>
        <strain evidence="2 3">JCM 17109</strain>
    </source>
</reference>
<dbReference type="PANTHER" id="PTHR43685">
    <property type="entry name" value="GLYCOSYLTRANSFERASE"/>
    <property type="match status" value="1"/>
</dbReference>